<keyword evidence="7" id="KW-1185">Reference proteome</keyword>
<dbReference type="CDD" id="cd07208">
    <property type="entry name" value="Pat_hypo_Ecoli_yjju_like"/>
    <property type="match status" value="1"/>
</dbReference>
<evidence type="ECO:0000313" key="7">
    <source>
        <dbReference type="Proteomes" id="UP001149400"/>
    </source>
</evidence>
<feature type="active site" description="Proton acceptor" evidence="4">
    <location>
        <position position="162"/>
    </location>
</feature>
<gene>
    <name evidence="6" type="ORF">LRP50_12480</name>
</gene>
<evidence type="ECO:0000256" key="4">
    <source>
        <dbReference type="PROSITE-ProRule" id="PRU01161"/>
    </source>
</evidence>
<dbReference type="PANTHER" id="PTHR14226">
    <property type="entry name" value="NEUROPATHY TARGET ESTERASE/SWISS CHEESE D.MELANOGASTER"/>
    <property type="match status" value="1"/>
</dbReference>
<dbReference type="InterPro" id="IPR037483">
    <property type="entry name" value="YjjU-like"/>
</dbReference>
<dbReference type="InterPro" id="IPR016035">
    <property type="entry name" value="Acyl_Trfase/lysoPLipase"/>
</dbReference>
<feature type="active site" description="Nucleophile" evidence="4">
    <location>
        <position position="43"/>
    </location>
</feature>
<evidence type="ECO:0000256" key="1">
    <source>
        <dbReference type="ARBA" id="ARBA00022801"/>
    </source>
</evidence>
<evidence type="ECO:0000313" key="6">
    <source>
        <dbReference type="EMBL" id="MDD1793949.1"/>
    </source>
</evidence>
<evidence type="ECO:0000256" key="2">
    <source>
        <dbReference type="ARBA" id="ARBA00022963"/>
    </source>
</evidence>
<accession>A0ABT5R1Q3</accession>
<organism evidence="6 7">
    <name type="scientific">Enterovibrio gelatinilyticus</name>
    <dbReference type="NCBI Taxonomy" id="2899819"/>
    <lineage>
        <taxon>Bacteria</taxon>
        <taxon>Pseudomonadati</taxon>
        <taxon>Pseudomonadota</taxon>
        <taxon>Gammaproteobacteria</taxon>
        <taxon>Vibrionales</taxon>
        <taxon>Vibrionaceae</taxon>
        <taxon>Enterovibrio</taxon>
    </lineage>
</organism>
<dbReference type="Gene3D" id="3.40.1090.10">
    <property type="entry name" value="Cytosolic phospholipase A2 catalytic domain"/>
    <property type="match status" value="2"/>
</dbReference>
<dbReference type="InterPro" id="IPR045943">
    <property type="entry name" value="DUF6363"/>
</dbReference>
<name>A0ABT5R1Q3_9GAMM</name>
<feature type="domain" description="PNPLA" evidence="5">
    <location>
        <begin position="9"/>
        <end position="175"/>
    </location>
</feature>
<dbReference type="PROSITE" id="PS51635">
    <property type="entry name" value="PNPLA"/>
    <property type="match status" value="1"/>
</dbReference>
<dbReference type="Proteomes" id="UP001149400">
    <property type="component" value="Unassembled WGS sequence"/>
</dbReference>
<dbReference type="PANTHER" id="PTHR14226:SF25">
    <property type="entry name" value="PHOSPHOESTERASE"/>
    <property type="match status" value="1"/>
</dbReference>
<feature type="short sequence motif" description="DGA/G" evidence="4">
    <location>
        <begin position="162"/>
        <end position="164"/>
    </location>
</feature>
<keyword evidence="1 4" id="KW-0378">Hydrolase</keyword>
<sequence length="300" mass="32990">MNTIGERALIVEGGAMRGIFSCGVLDHFMAQGFSSFDSFWGVSAGASNLAAYLANMPGRNRKIYLDYSLRKEFIRPGKFALGGDLMDLDWMWEITLKELGIDKDVLRADPRPFFLGVTRQDTGEAEYLTPHVDTLADTMKASSALPVMYRHGVDLGGVRYVDGGVADAIPVAEAIRRGARSIMVLRSRPNSYRKSAPKFAALTKRLLNDHPQLIEPMLTRHLRYNAALTLINNPPPGVTIIEICPPENFSLKRLSRNAASLELAYDIGVASGQGAIERWQQAQEKSLACCPSSVEDQTKG</sequence>
<dbReference type="SUPFAM" id="SSF52151">
    <property type="entry name" value="FabD/lysophospholipase-like"/>
    <property type="match status" value="1"/>
</dbReference>
<dbReference type="RefSeq" id="WP_274164794.1">
    <property type="nucleotide sequence ID" value="NZ_JAJUBC010000013.1"/>
</dbReference>
<proteinExistence type="predicted"/>
<evidence type="ECO:0000256" key="3">
    <source>
        <dbReference type="ARBA" id="ARBA00023098"/>
    </source>
</evidence>
<feature type="short sequence motif" description="GXSXG" evidence="4">
    <location>
        <begin position="41"/>
        <end position="45"/>
    </location>
</feature>
<comment type="caution">
    <text evidence="6">The sequence shown here is derived from an EMBL/GenBank/DDBJ whole genome shotgun (WGS) entry which is preliminary data.</text>
</comment>
<keyword evidence="2 4" id="KW-0442">Lipid degradation</keyword>
<evidence type="ECO:0000259" key="5">
    <source>
        <dbReference type="PROSITE" id="PS51635"/>
    </source>
</evidence>
<keyword evidence="3 4" id="KW-0443">Lipid metabolism</keyword>
<protein>
    <submittedName>
        <fullName evidence="6">Patatin family protein</fullName>
    </submittedName>
</protein>
<dbReference type="InterPro" id="IPR050301">
    <property type="entry name" value="NTE"/>
</dbReference>
<comment type="caution">
    <text evidence="4">Lacks conserved residue(s) required for the propagation of feature annotation.</text>
</comment>
<dbReference type="EMBL" id="JAJUBC010000013">
    <property type="protein sequence ID" value="MDD1793949.1"/>
    <property type="molecule type" value="Genomic_DNA"/>
</dbReference>
<dbReference type="Pfam" id="PF01734">
    <property type="entry name" value="Patatin"/>
    <property type="match status" value="1"/>
</dbReference>
<dbReference type="InterPro" id="IPR002641">
    <property type="entry name" value="PNPLA_dom"/>
</dbReference>
<reference evidence="6" key="1">
    <citation type="submission" date="2021-12" db="EMBL/GenBank/DDBJ databases">
        <title>Enterovibrio ZSDZ35 sp. nov. and Enterovibrio ZSDZ42 sp. nov., isolated from coastal seawater in Qingdao.</title>
        <authorList>
            <person name="Zhang P."/>
        </authorList>
    </citation>
    <scope>NUCLEOTIDE SEQUENCE</scope>
    <source>
        <strain evidence="6">ZSDZ42</strain>
    </source>
</reference>
<dbReference type="Pfam" id="PF19890">
    <property type="entry name" value="DUF6363"/>
    <property type="match status" value="1"/>
</dbReference>